<reference evidence="3 4" key="1">
    <citation type="submission" date="2019-08" db="EMBL/GenBank/DDBJ databases">
        <title>In-depth cultivation of the pig gut microbiome towards novel bacterial diversity and tailored functional studies.</title>
        <authorList>
            <person name="Wylensek D."/>
            <person name="Hitch T.C.A."/>
            <person name="Clavel T."/>
        </authorList>
    </citation>
    <scope>NUCLEOTIDE SEQUENCE [LARGE SCALE GENOMIC DNA]</scope>
    <source>
        <strain evidence="3 4">BBE-744-WT-12</strain>
    </source>
</reference>
<feature type="transmembrane region" description="Helical" evidence="1">
    <location>
        <begin position="49"/>
        <end position="70"/>
    </location>
</feature>
<evidence type="ECO:0000256" key="1">
    <source>
        <dbReference type="SAM" id="Phobius"/>
    </source>
</evidence>
<evidence type="ECO:0000313" key="4">
    <source>
        <dbReference type="Proteomes" id="UP000435649"/>
    </source>
</evidence>
<protein>
    <recommendedName>
        <fullName evidence="2">DUF218 domain-containing protein</fullName>
    </recommendedName>
</protein>
<sequence length="291" mass="31362">MSGAMRTMPSPSGRNSALFQRMPPSLPPSANARAGETMLLTLKKLIARLFFPVPFIFLLLAAGLALLLWPRLGRRCRLAGKILLCAGTALFLLLSVFGGGLLKTLTSQYVPLDPETVPAEACTVVVAGSGFGMAESVPPELWFNDGMLLRLHEAGRIARALARRGIDCAVAVSMVGEDGTEPKRRALEAFLGAYGVSPERIGLIEDALNSRQEVIAFSKLPGRKILVSEAFHIPRLMMLSRRYGLDALPAPASQGGGRGGGALFVIPSAERFMEGERAVYEYLGMLEYLLF</sequence>
<feature type="transmembrane region" description="Helical" evidence="1">
    <location>
        <begin position="82"/>
        <end position="102"/>
    </location>
</feature>
<keyword evidence="1" id="KW-1133">Transmembrane helix</keyword>
<dbReference type="InterPro" id="IPR003848">
    <property type="entry name" value="DUF218"/>
</dbReference>
<feature type="domain" description="DUF218" evidence="2">
    <location>
        <begin position="124"/>
        <end position="284"/>
    </location>
</feature>
<keyword evidence="4" id="KW-1185">Reference proteome</keyword>
<comment type="caution">
    <text evidence="3">The sequence shown here is derived from an EMBL/GenBank/DDBJ whole genome shotgun (WGS) entry which is preliminary data.</text>
</comment>
<proteinExistence type="predicted"/>
<dbReference type="Proteomes" id="UP000435649">
    <property type="component" value="Unassembled WGS sequence"/>
</dbReference>
<name>A0A844G690_9BACT</name>
<evidence type="ECO:0000313" key="3">
    <source>
        <dbReference type="EMBL" id="MST98091.1"/>
    </source>
</evidence>
<keyword evidence="1" id="KW-0472">Membrane</keyword>
<keyword evidence="1" id="KW-0812">Transmembrane</keyword>
<dbReference type="AlphaFoldDB" id="A0A844G690"/>
<gene>
    <name evidence="3" type="ORF">FYJ85_13690</name>
</gene>
<dbReference type="Pfam" id="PF02698">
    <property type="entry name" value="DUF218"/>
    <property type="match status" value="1"/>
</dbReference>
<organism evidence="3 4">
    <name type="scientific">Victivallis lenta</name>
    <dbReference type="NCBI Taxonomy" id="2606640"/>
    <lineage>
        <taxon>Bacteria</taxon>
        <taxon>Pseudomonadati</taxon>
        <taxon>Lentisphaerota</taxon>
        <taxon>Lentisphaeria</taxon>
        <taxon>Victivallales</taxon>
        <taxon>Victivallaceae</taxon>
        <taxon>Victivallis</taxon>
    </lineage>
</organism>
<evidence type="ECO:0000259" key="2">
    <source>
        <dbReference type="Pfam" id="PF02698"/>
    </source>
</evidence>
<dbReference type="EMBL" id="VUNS01000015">
    <property type="protein sequence ID" value="MST98091.1"/>
    <property type="molecule type" value="Genomic_DNA"/>
</dbReference>
<accession>A0A844G690</accession>